<comment type="caution">
    <text evidence="2">The sequence shown here is derived from an EMBL/GenBank/DDBJ whole genome shotgun (WGS) entry which is preliminary data.</text>
</comment>
<dbReference type="Proteomes" id="UP001597283">
    <property type="component" value="Unassembled WGS sequence"/>
</dbReference>
<sequence>MLKFLASFAALSMLLVKPVRAADDFCVSYYQAEQNYQNAYNQYLEDESAYASQMQDAWNQWQLCEKSGNGQNTDHTVFCSLEYNDTVAQIQQAQSNSYFAMLEAYAAMEAAAADC</sequence>
<evidence type="ECO:0000256" key="1">
    <source>
        <dbReference type="SAM" id="SignalP"/>
    </source>
</evidence>
<organism evidence="2 3">
    <name type="scientific">Sphingomonas floccifaciens</name>
    <dbReference type="NCBI Taxonomy" id="1844115"/>
    <lineage>
        <taxon>Bacteria</taxon>
        <taxon>Pseudomonadati</taxon>
        <taxon>Pseudomonadota</taxon>
        <taxon>Alphaproteobacteria</taxon>
        <taxon>Sphingomonadales</taxon>
        <taxon>Sphingomonadaceae</taxon>
        <taxon>Sphingomonas</taxon>
    </lineage>
</organism>
<evidence type="ECO:0000313" key="3">
    <source>
        <dbReference type="Proteomes" id="UP001597283"/>
    </source>
</evidence>
<protein>
    <submittedName>
        <fullName evidence="2">Uncharacterized protein</fullName>
    </submittedName>
</protein>
<feature type="signal peptide" evidence="1">
    <location>
        <begin position="1"/>
        <end position="21"/>
    </location>
</feature>
<dbReference type="EMBL" id="JBHUFC010000001">
    <property type="protein sequence ID" value="MFD1786350.1"/>
    <property type="molecule type" value="Genomic_DNA"/>
</dbReference>
<feature type="chain" id="PRO_5046290539" evidence="1">
    <location>
        <begin position="22"/>
        <end position="115"/>
    </location>
</feature>
<name>A0ABW4NC87_9SPHN</name>
<accession>A0ABW4NC87</accession>
<keyword evidence="1" id="KW-0732">Signal</keyword>
<dbReference type="RefSeq" id="WP_380938239.1">
    <property type="nucleotide sequence ID" value="NZ_JBHUFC010000001.1"/>
</dbReference>
<reference evidence="3" key="1">
    <citation type="journal article" date="2019" name="Int. J. Syst. Evol. Microbiol.">
        <title>The Global Catalogue of Microorganisms (GCM) 10K type strain sequencing project: providing services to taxonomists for standard genome sequencing and annotation.</title>
        <authorList>
            <consortium name="The Broad Institute Genomics Platform"/>
            <consortium name="The Broad Institute Genome Sequencing Center for Infectious Disease"/>
            <person name="Wu L."/>
            <person name="Ma J."/>
        </authorList>
    </citation>
    <scope>NUCLEOTIDE SEQUENCE [LARGE SCALE GENOMIC DNA]</scope>
    <source>
        <strain evidence="3">Q85</strain>
    </source>
</reference>
<evidence type="ECO:0000313" key="2">
    <source>
        <dbReference type="EMBL" id="MFD1786350.1"/>
    </source>
</evidence>
<proteinExistence type="predicted"/>
<gene>
    <name evidence="2" type="ORF">ACFSC3_02075</name>
</gene>
<keyword evidence="3" id="KW-1185">Reference proteome</keyword>